<evidence type="ECO:0000256" key="2">
    <source>
        <dbReference type="ARBA" id="ARBA00022448"/>
    </source>
</evidence>
<evidence type="ECO:0000256" key="4">
    <source>
        <dbReference type="ARBA" id="ARBA00022847"/>
    </source>
</evidence>
<evidence type="ECO:0000259" key="9">
    <source>
        <dbReference type="PROSITE" id="PS50850"/>
    </source>
</evidence>
<dbReference type="Proteomes" id="UP000789390">
    <property type="component" value="Unassembled WGS sequence"/>
</dbReference>
<keyword evidence="3 8" id="KW-0812">Transmembrane</keyword>
<evidence type="ECO:0000256" key="7">
    <source>
        <dbReference type="SAM" id="MobiDB-lite"/>
    </source>
</evidence>
<dbReference type="InterPro" id="IPR011701">
    <property type="entry name" value="MFS"/>
</dbReference>
<feature type="transmembrane region" description="Helical" evidence="8">
    <location>
        <begin position="449"/>
        <end position="471"/>
    </location>
</feature>
<dbReference type="GO" id="GO:0006820">
    <property type="term" value="P:monoatomic anion transport"/>
    <property type="evidence" value="ECO:0007669"/>
    <property type="project" value="TreeGrafter"/>
</dbReference>
<evidence type="ECO:0000313" key="10">
    <source>
        <dbReference type="EMBL" id="CAH0098932.1"/>
    </source>
</evidence>
<keyword evidence="6 8" id="KW-0472">Membrane</keyword>
<dbReference type="Gene3D" id="1.20.1250.20">
    <property type="entry name" value="MFS general substrate transporter like domains"/>
    <property type="match status" value="2"/>
</dbReference>
<dbReference type="GO" id="GO:0015293">
    <property type="term" value="F:symporter activity"/>
    <property type="evidence" value="ECO:0007669"/>
    <property type="project" value="UniProtKB-KW"/>
</dbReference>
<protein>
    <recommendedName>
        <fullName evidence="9">Major facilitator superfamily (MFS) profile domain-containing protein</fullName>
    </recommendedName>
</protein>
<feature type="compositionally biased region" description="Basic and acidic residues" evidence="7">
    <location>
        <begin position="495"/>
        <end position="507"/>
    </location>
</feature>
<sequence>MAEGGPCIPSRYVFTALVSIGLAIIYGLKVNLSVAIVVMINSTELAIMKLASDDHHGDHHGSNESSFANPEFACPAPDSGANATAAVQDGPFAWSEPTQGLVLGAYFWGYILTQIPGGRVAEMFSAKWVIWGSVLVNVVFTILTPVAANISYIAVLVVRFIEGLGAGVSLPAIHVMLTKWALPQERNMISSLAYAGMALGTVISLPFSGILADQLGWEAVFYVQGGLAMIWCVLWLVFVYDSPQAHPRIHPAELELFESCMQGDGGHGHGHSNFPWKALTSGPFWAILIAHTCNNFGWYMLLVELPTYMKHILRFNISENALLSAVPYLSLWIFSVIWSNRLDWAKSKGWISTTTVRKLSTAVGSLLPALCFIGVSFAGCDRQAAVALMTLGTMFIAGMYCGFLSNHIDIAPNYAGTLMALTNTAATIPGFIVPVFVGEMTHGNQSLGQWQIIFFTTSAILLVELIVYSLLASGEEQSWNRTYSGADGKNAAHLSPEEEKLNKTTRA</sequence>
<dbReference type="FunFam" id="1.20.1250.20:FF:000003">
    <property type="entry name" value="Solute carrier family 17 member 3"/>
    <property type="match status" value="1"/>
</dbReference>
<keyword evidence="11" id="KW-1185">Reference proteome</keyword>
<proteinExistence type="predicted"/>
<feature type="transmembrane region" description="Helical" evidence="8">
    <location>
        <begin position="128"/>
        <end position="147"/>
    </location>
</feature>
<feature type="transmembrane region" description="Helical" evidence="8">
    <location>
        <begin position="189"/>
        <end position="207"/>
    </location>
</feature>
<feature type="transmembrane region" description="Helical" evidence="8">
    <location>
        <begin position="219"/>
        <end position="240"/>
    </location>
</feature>
<evidence type="ECO:0000256" key="3">
    <source>
        <dbReference type="ARBA" id="ARBA00022692"/>
    </source>
</evidence>
<dbReference type="OrthoDB" id="2985014at2759"/>
<feature type="domain" description="Major facilitator superfamily (MFS) profile" evidence="9">
    <location>
        <begin position="30"/>
        <end position="476"/>
    </location>
</feature>
<dbReference type="PROSITE" id="PS50850">
    <property type="entry name" value="MFS"/>
    <property type="match status" value="1"/>
</dbReference>
<organism evidence="10 11">
    <name type="scientific">Daphnia galeata</name>
    <dbReference type="NCBI Taxonomy" id="27404"/>
    <lineage>
        <taxon>Eukaryota</taxon>
        <taxon>Metazoa</taxon>
        <taxon>Ecdysozoa</taxon>
        <taxon>Arthropoda</taxon>
        <taxon>Crustacea</taxon>
        <taxon>Branchiopoda</taxon>
        <taxon>Diplostraca</taxon>
        <taxon>Cladocera</taxon>
        <taxon>Anomopoda</taxon>
        <taxon>Daphniidae</taxon>
        <taxon>Daphnia</taxon>
    </lineage>
</organism>
<dbReference type="SUPFAM" id="SSF103473">
    <property type="entry name" value="MFS general substrate transporter"/>
    <property type="match status" value="1"/>
</dbReference>
<dbReference type="InterPro" id="IPR050382">
    <property type="entry name" value="MFS_Na/Anion_cotransporter"/>
</dbReference>
<comment type="subcellular location">
    <subcellularLocation>
        <location evidence="1">Membrane</location>
        <topology evidence="1">Multi-pass membrane protein</topology>
    </subcellularLocation>
</comment>
<feature type="transmembrane region" description="Helical" evidence="8">
    <location>
        <begin position="359"/>
        <end position="378"/>
    </location>
</feature>
<feature type="transmembrane region" description="Helical" evidence="8">
    <location>
        <begin position="384"/>
        <end position="403"/>
    </location>
</feature>
<feature type="transmembrane region" description="Helical" evidence="8">
    <location>
        <begin position="153"/>
        <end position="177"/>
    </location>
</feature>
<feature type="transmembrane region" description="Helical" evidence="8">
    <location>
        <begin position="321"/>
        <end position="338"/>
    </location>
</feature>
<comment type="caution">
    <text evidence="10">The sequence shown here is derived from an EMBL/GenBank/DDBJ whole genome shotgun (WGS) entry which is preliminary data.</text>
</comment>
<evidence type="ECO:0000256" key="1">
    <source>
        <dbReference type="ARBA" id="ARBA00004141"/>
    </source>
</evidence>
<evidence type="ECO:0000313" key="11">
    <source>
        <dbReference type="Proteomes" id="UP000789390"/>
    </source>
</evidence>
<dbReference type="PANTHER" id="PTHR11662">
    <property type="entry name" value="SOLUTE CARRIER FAMILY 17"/>
    <property type="match status" value="1"/>
</dbReference>
<dbReference type="GO" id="GO:0016020">
    <property type="term" value="C:membrane"/>
    <property type="evidence" value="ECO:0007669"/>
    <property type="project" value="UniProtKB-SubCell"/>
</dbReference>
<feature type="region of interest" description="Disordered" evidence="7">
    <location>
        <begin position="486"/>
        <end position="507"/>
    </location>
</feature>
<feature type="transmembrane region" description="Helical" evidence="8">
    <location>
        <begin position="415"/>
        <end position="437"/>
    </location>
</feature>
<keyword evidence="2" id="KW-0813">Transport</keyword>
<dbReference type="InterPro" id="IPR020846">
    <property type="entry name" value="MFS_dom"/>
</dbReference>
<feature type="transmembrane region" description="Helical" evidence="8">
    <location>
        <begin position="284"/>
        <end position="301"/>
    </location>
</feature>
<evidence type="ECO:0000256" key="6">
    <source>
        <dbReference type="ARBA" id="ARBA00023136"/>
    </source>
</evidence>
<reference evidence="10" key="1">
    <citation type="submission" date="2021-11" db="EMBL/GenBank/DDBJ databases">
        <authorList>
            <person name="Schell T."/>
        </authorList>
    </citation>
    <scope>NUCLEOTIDE SEQUENCE</scope>
    <source>
        <strain evidence="10">M5</strain>
    </source>
</reference>
<dbReference type="EMBL" id="CAKKLH010000012">
    <property type="protein sequence ID" value="CAH0098932.1"/>
    <property type="molecule type" value="Genomic_DNA"/>
</dbReference>
<dbReference type="Pfam" id="PF07690">
    <property type="entry name" value="MFS_1"/>
    <property type="match status" value="1"/>
</dbReference>
<evidence type="ECO:0000256" key="5">
    <source>
        <dbReference type="ARBA" id="ARBA00022989"/>
    </source>
</evidence>
<evidence type="ECO:0000256" key="8">
    <source>
        <dbReference type="SAM" id="Phobius"/>
    </source>
</evidence>
<accession>A0A8J2RDL3</accession>
<dbReference type="CDD" id="cd17318">
    <property type="entry name" value="MFS_SLC17"/>
    <property type="match status" value="1"/>
</dbReference>
<dbReference type="InterPro" id="IPR036259">
    <property type="entry name" value="MFS_trans_sf"/>
</dbReference>
<keyword evidence="4" id="KW-0769">Symport</keyword>
<gene>
    <name evidence="10" type="ORF">DGAL_LOCUS1040</name>
</gene>
<name>A0A8J2RDL3_9CRUS</name>
<keyword evidence="5 8" id="KW-1133">Transmembrane helix</keyword>
<feature type="transmembrane region" description="Helical" evidence="8">
    <location>
        <begin position="12"/>
        <end position="40"/>
    </location>
</feature>
<dbReference type="PANTHER" id="PTHR11662:SF457">
    <property type="entry name" value="MAJOR FACILITATOR SUPERFAMILY TRANSPORTER 3"/>
    <property type="match status" value="1"/>
</dbReference>
<dbReference type="AlphaFoldDB" id="A0A8J2RDL3"/>